<dbReference type="InterPro" id="IPR021827">
    <property type="entry name" value="Nup186/Nup192/Nup205"/>
</dbReference>
<sequence length="419" mass="46921">MKRNVLPAVTDMAVNLSDGARVWAPFRELHDVVEMAVTRRVPGAVHDLEVALRKHKPDFISLLKKPPKQSVLRELVKKSTLEGIPVRGEQRRQTFSQQFITEALILSDLFDLDELAAVELLMAGDLQLPNYPGLTRGLVAVLLFYDGQRSLVAALRALAQARAGRTWTVGVSQEMQNLISSFMDELLAEGIVGTIIDLIKSMDLVKEIDRLQKDRALGPPKHRKQVTDLYQEIRQTLGDIIFCLACQKPLSKQDTMRLMAHLRQNSVLNADESLDSVSLGLLVALWYCFDVSLLQNEDSEDVISHLPVFTDQTYMKDIHAELTSSLAWTNPGLKAAAQFAWAVLLRQTSQFNIAAAGPNGGNDCFEDDERLIDLALEANLFSFLSLSVVSCSNFHSEEFYLRRLHGLVTDFIHQMPLKV</sequence>
<dbReference type="PANTHER" id="PTHR31344:SF0">
    <property type="entry name" value="NUCLEAR PORE COMPLEX PROTEIN NUP205"/>
    <property type="match status" value="1"/>
</dbReference>
<keyword evidence="3" id="KW-0813">Transport</keyword>
<dbReference type="Proteomes" id="UP000735302">
    <property type="component" value="Unassembled WGS sequence"/>
</dbReference>
<dbReference type="GO" id="GO:0044611">
    <property type="term" value="C:nuclear pore inner ring"/>
    <property type="evidence" value="ECO:0007669"/>
    <property type="project" value="TreeGrafter"/>
</dbReference>
<evidence type="ECO:0000313" key="5">
    <source>
        <dbReference type="EMBL" id="GFN90055.1"/>
    </source>
</evidence>
<gene>
    <name evidence="5" type="ORF">PoB_001656100</name>
</gene>
<reference evidence="5 6" key="1">
    <citation type="journal article" date="2021" name="Elife">
        <title>Chloroplast acquisition without the gene transfer in kleptoplastic sea slugs, Plakobranchus ocellatus.</title>
        <authorList>
            <person name="Maeda T."/>
            <person name="Takahashi S."/>
            <person name="Yoshida T."/>
            <person name="Shimamura S."/>
            <person name="Takaki Y."/>
            <person name="Nagai Y."/>
            <person name="Toyoda A."/>
            <person name="Suzuki Y."/>
            <person name="Arimoto A."/>
            <person name="Ishii H."/>
            <person name="Satoh N."/>
            <person name="Nishiyama T."/>
            <person name="Hasebe M."/>
            <person name="Maruyama T."/>
            <person name="Minagawa J."/>
            <person name="Obokata J."/>
            <person name="Shigenobu S."/>
        </authorList>
    </citation>
    <scope>NUCLEOTIDE SEQUENCE [LARGE SCALE GENOMIC DNA]</scope>
</reference>
<organism evidence="5 6">
    <name type="scientific">Plakobranchus ocellatus</name>
    <dbReference type="NCBI Taxonomy" id="259542"/>
    <lineage>
        <taxon>Eukaryota</taxon>
        <taxon>Metazoa</taxon>
        <taxon>Spiralia</taxon>
        <taxon>Lophotrochozoa</taxon>
        <taxon>Mollusca</taxon>
        <taxon>Gastropoda</taxon>
        <taxon>Heterobranchia</taxon>
        <taxon>Euthyneura</taxon>
        <taxon>Panpulmonata</taxon>
        <taxon>Sacoglossa</taxon>
        <taxon>Placobranchoidea</taxon>
        <taxon>Plakobranchidae</taxon>
        <taxon>Plakobranchus</taxon>
    </lineage>
</organism>
<dbReference type="Pfam" id="PF11894">
    <property type="entry name" value="Nup192"/>
    <property type="match status" value="1"/>
</dbReference>
<evidence type="ECO:0000313" key="6">
    <source>
        <dbReference type="Proteomes" id="UP000735302"/>
    </source>
</evidence>
<proteinExistence type="inferred from homology"/>
<dbReference type="AlphaFoldDB" id="A0AAV3Z640"/>
<comment type="caution">
    <text evidence="5">The sequence shown here is derived from an EMBL/GenBank/DDBJ whole genome shotgun (WGS) entry which is preliminary data.</text>
</comment>
<evidence type="ECO:0000256" key="4">
    <source>
        <dbReference type="ARBA" id="ARBA00023242"/>
    </source>
</evidence>
<name>A0AAV3Z640_9GAST</name>
<evidence type="ECO:0000256" key="1">
    <source>
        <dbReference type="ARBA" id="ARBA00004123"/>
    </source>
</evidence>
<dbReference type="GO" id="GO:0006999">
    <property type="term" value="P:nuclear pore organization"/>
    <property type="evidence" value="ECO:0007669"/>
    <property type="project" value="TreeGrafter"/>
</dbReference>
<keyword evidence="6" id="KW-1185">Reference proteome</keyword>
<comment type="similarity">
    <text evidence="2">Belongs to the NUP186/NUP192/NUP205 family.</text>
</comment>
<keyword evidence="4" id="KW-0539">Nucleus</keyword>
<dbReference type="EMBL" id="BLXT01001985">
    <property type="protein sequence ID" value="GFN90055.1"/>
    <property type="molecule type" value="Genomic_DNA"/>
</dbReference>
<dbReference type="PANTHER" id="PTHR31344">
    <property type="entry name" value="NUCLEAR PORE COMPLEX PROTEIN NUP205"/>
    <property type="match status" value="1"/>
</dbReference>
<evidence type="ECO:0000256" key="3">
    <source>
        <dbReference type="ARBA" id="ARBA00022448"/>
    </source>
</evidence>
<dbReference type="GO" id="GO:0017056">
    <property type="term" value="F:structural constituent of nuclear pore"/>
    <property type="evidence" value="ECO:0007669"/>
    <property type="project" value="TreeGrafter"/>
</dbReference>
<accession>A0AAV3Z640</accession>
<evidence type="ECO:0000256" key="2">
    <source>
        <dbReference type="ARBA" id="ARBA00005892"/>
    </source>
</evidence>
<comment type="subcellular location">
    <subcellularLocation>
        <location evidence="1">Nucleus</location>
    </subcellularLocation>
</comment>
<protein>
    <submittedName>
        <fullName evidence="5">Nuclear pore complex protein nup205-like</fullName>
    </submittedName>
</protein>